<protein>
    <submittedName>
        <fullName evidence="2">ImmA/IrrE family metallo-endopeptidase</fullName>
    </submittedName>
</protein>
<dbReference type="PANTHER" id="PTHR43236">
    <property type="entry name" value="ANTITOXIN HIGA1"/>
    <property type="match status" value="1"/>
</dbReference>
<accession>A0A7G7GB75</accession>
<sequence>MNPITPKVKKEVVKLTSFLTANFSEGSKTNLLAICEDEILTLCIDNYGSEFDGMLVWHDRQFFIHLNSAKGNTLESNRGRFTLAHELGHYFIDAHREGLKRGLLPPHPSNISLIHTGKMETEADYFASCLLMPLEKLRAFTGRRKFSFDIIRQISDNFGVSLTAAALRFTEVGTHEVMMVFSQGNKVKWYYRSPDFPQLANQFKVGGQLPPTSVAGESFLKSEAKYTGIELIDLEDWFYYRKGAPERQLYEQCFYSDIYDYVISLIWFE</sequence>
<evidence type="ECO:0000313" key="2">
    <source>
        <dbReference type="EMBL" id="QNF34409.1"/>
    </source>
</evidence>
<dbReference type="InterPro" id="IPR010359">
    <property type="entry name" value="IrrE_HExxH"/>
</dbReference>
<gene>
    <name evidence="2" type="ORF">HUW51_17385</name>
</gene>
<feature type="domain" description="IrrE N-terminal-like" evidence="1">
    <location>
        <begin position="73"/>
        <end position="169"/>
    </location>
</feature>
<dbReference type="AlphaFoldDB" id="A0A7G7GB75"/>
<dbReference type="PANTHER" id="PTHR43236:SF1">
    <property type="entry name" value="BLL7220 PROTEIN"/>
    <property type="match status" value="1"/>
</dbReference>
<proteinExistence type="predicted"/>
<dbReference type="Pfam" id="PF06114">
    <property type="entry name" value="Peptidase_M78"/>
    <property type="match status" value="1"/>
</dbReference>
<dbReference type="RefSeq" id="WP_185270890.1">
    <property type="nucleotide sequence ID" value="NZ_CP055156.1"/>
</dbReference>
<dbReference type="EMBL" id="CP055156">
    <property type="protein sequence ID" value="QNF34409.1"/>
    <property type="molecule type" value="Genomic_DNA"/>
</dbReference>
<reference evidence="2 3" key="1">
    <citation type="journal article" date="2018" name="Int. J. Syst. Evol. Microbiol.">
        <title>Adhaeribacter swui sp. nov., isolated from wet mud.</title>
        <authorList>
            <person name="Kim D.U."/>
            <person name="Kim K.W."/>
            <person name="Kang M.S."/>
            <person name="Kim J.Y."/>
            <person name="Jang J.H."/>
            <person name="Kim M.K."/>
        </authorList>
    </citation>
    <scope>NUCLEOTIDE SEQUENCE [LARGE SCALE GENOMIC DNA]</scope>
    <source>
        <strain evidence="2 3">KCTC 52873</strain>
    </source>
</reference>
<evidence type="ECO:0000259" key="1">
    <source>
        <dbReference type="Pfam" id="PF06114"/>
    </source>
</evidence>
<dbReference type="InterPro" id="IPR052345">
    <property type="entry name" value="Rad_response_metalloprotease"/>
</dbReference>
<dbReference type="Gene3D" id="1.10.10.2910">
    <property type="match status" value="1"/>
</dbReference>
<keyword evidence="3" id="KW-1185">Reference proteome</keyword>
<dbReference type="KEGG" id="aswu:HUW51_17385"/>
<organism evidence="2 3">
    <name type="scientific">Adhaeribacter swui</name>
    <dbReference type="NCBI Taxonomy" id="2086471"/>
    <lineage>
        <taxon>Bacteria</taxon>
        <taxon>Pseudomonadati</taxon>
        <taxon>Bacteroidota</taxon>
        <taxon>Cytophagia</taxon>
        <taxon>Cytophagales</taxon>
        <taxon>Hymenobacteraceae</taxon>
        <taxon>Adhaeribacter</taxon>
    </lineage>
</organism>
<dbReference type="Proteomes" id="UP000515237">
    <property type="component" value="Chromosome"/>
</dbReference>
<evidence type="ECO:0000313" key="3">
    <source>
        <dbReference type="Proteomes" id="UP000515237"/>
    </source>
</evidence>
<name>A0A7G7GB75_9BACT</name>